<dbReference type="SUPFAM" id="SSF53474">
    <property type="entry name" value="alpha/beta-Hydrolases"/>
    <property type="match status" value="1"/>
</dbReference>
<feature type="region of interest" description="Disordered" evidence="1">
    <location>
        <begin position="179"/>
        <end position="205"/>
    </location>
</feature>
<dbReference type="Pfam" id="PF06821">
    <property type="entry name" value="Ser_hydrolase"/>
    <property type="match status" value="1"/>
</dbReference>
<organism evidence="2 3">
    <name type="scientific">Sinorhizobium glycinis</name>
    <dbReference type="NCBI Taxonomy" id="1472378"/>
    <lineage>
        <taxon>Bacteria</taxon>
        <taxon>Pseudomonadati</taxon>
        <taxon>Pseudomonadota</taxon>
        <taxon>Alphaproteobacteria</taxon>
        <taxon>Hyphomicrobiales</taxon>
        <taxon>Rhizobiaceae</taxon>
        <taxon>Sinorhizobium/Ensifer group</taxon>
        <taxon>Sinorhizobium</taxon>
    </lineage>
</organism>
<protein>
    <recommendedName>
        <fullName evidence="4">Esterase</fullName>
    </recommendedName>
</protein>
<name>A0A178XTU2_9HYPH</name>
<comment type="caution">
    <text evidence="2">The sequence shown here is derived from an EMBL/GenBank/DDBJ whole genome shotgun (WGS) entry which is preliminary data.</text>
</comment>
<accession>A0A178XTU2</accession>
<dbReference type="EMBL" id="LPUX01000061">
    <property type="protein sequence ID" value="OAP38594.1"/>
    <property type="molecule type" value="Genomic_DNA"/>
</dbReference>
<dbReference type="OrthoDB" id="9804993at2"/>
<evidence type="ECO:0000313" key="3">
    <source>
        <dbReference type="Proteomes" id="UP000094025"/>
    </source>
</evidence>
<dbReference type="AlphaFoldDB" id="A0A178XTU2"/>
<evidence type="ECO:0000256" key="1">
    <source>
        <dbReference type="SAM" id="MobiDB-lite"/>
    </source>
</evidence>
<dbReference type="STRING" id="1472378.AU381_22030"/>
<dbReference type="Proteomes" id="UP000094025">
    <property type="component" value="Unassembled WGS sequence"/>
</dbReference>
<dbReference type="InterPro" id="IPR029058">
    <property type="entry name" value="AB_hydrolase_fold"/>
</dbReference>
<evidence type="ECO:0008006" key="4">
    <source>
        <dbReference type="Google" id="ProtNLM"/>
    </source>
</evidence>
<keyword evidence="3" id="KW-1185">Reference proteome</keyword>
<sequence length="205" mass="22401">MTRTLILPGFRGSFGDHWQAHWLRDDPRAVLVEQDDWERPDLDLWNARLQEVLATTDKALLVAHSLGCLLAARIASSPLAGRVKGAFLVAPCDPALTEKLHPGAIRFGALPEKRLSFPSMLVASRSDPYMQFNEARRLAAAWGSSLVDLGPQGHINVKSGFGRWPMGYRLASLLSRERGRSKSAVGAPQPTSHGAEGPSFRSPLT</sequence>
<reference evidence="2 3" key="1">
    <citation type="journal article" date="2016" name="Int. J. Syst. Evol. Microbiol.">
        <title>Ensifer glycinis sp. nov., an novel rhizobial species associated with Glycine spp.</title>
        <authorList>
            <person name="Yan H."/>
            <person name="Yan J."/>
            <person name="Sui X.H."/>
            <person name="Wang E.T."/>
            <person name="Chen W.X."/>
            <person name="Zhang X.X."/>
            <person name="Chen W.F."/>
        </authorList>
    </citation>
    <scope>NUCLEOTIDE SEQUENCE [LARGE SCALE GENOMIC DNA]</scope>
    <source>
        <strain evidence="2 3">CCBAU 23380</strain>
    </source>
</reference>
<dbReference type="Gene3D" id="3.40.50.1820">
    <property type="entry name" value="alpha/beta hydrolase"/>
    <property type="match status" value="1"/>
</dbReference>
<dbReference type="GO" id="GO:0016787">
    <property type="term" value="F:hydrolase activity"/>
    <property type="evidence" value="ECO:0007669"/>
    <property type="project" value="InterPro"/>
</dbReference>
<proteinExistence type="predicted"/>
<evidence type="ECO:0000313" key="2">
    <source>
        <dbReference type="EMBL" id="OAP38594.1"/>
    </source>
</evidence>
<dbReference type="InterPro" id="IPR010662">
    <property type="entry name" value="RBBP9/YdeN"/>
</dbReference>
<gene>
    <name evidence="2" type="ORF">AU381_22030</name>
</gene>